<feature type="transmembrane region" description="Helical" evidence="6">
    <location>
        <begin position="117"/>
        <end position="135"/>
    </location>
</feature>
<dbReference type="PANTHER" id="PTHR43791:SF85">
    <property type="entry name" value="TRANSPORTER, PUTATIVE (AFU_ORTHOLOGUE AFUA_6G00710)-RELATED"/>
    <property type="match status" value="1"/>
</dbReference>
<dbReference type="GO" id="GO:0022857">
    <property type="term" value="F:transmembrane transporter activity"/>
    <property type="evidence" value="ECO:0007669"/>
    <property type="project" value="InterPro"/>
</dbReference>
<dbReference type="GO" id="GO:0016020">
    <property type="term" value="C:membrane"/>
    <property type="evidence" value="ECO:0007669"/>
    <property type="project" value="UniProtKB-SubCell"/>
</dbReference>
<feature type="transmembrane region" description="Helical" evidence="6">
    <location>
        <begin position="177"/>
        <end position="196"/>
    </location>
</feature>
<dbReference type="Proteomes" id="UP001153365">
    <property type="component" value="Unassembled WGS sequence"/>
</dbReference>
<evidence type="ECO:0000256" key="5">
    <source>
        <dbReference type="ARBA" id="ARBA00023136"/>
    </source>
</evidence>
<sequence length="249" mass="27245">MDGIGNIPGWGWIFIVEGIFTTICGIGGFFVFPLSPSQCQFLTLEERDIMKLRLEKDSFDTISSKEENFSWKQILQAFKSPHVILVSAALFMTGVNIYGLAYFQPSIIRSLGFKGKMIQLISVPPFAVGFISMISTSYASDRYRSRGVTATLCSAVAFIGYALFYTQSSNSVRYGSIFLSTAGVYSVSPTLYAWIANNSMPHYRKATAIALGPVAANSGGILSTWLFPTSAEPQYRLATIINMSFSAGT</sequence>
<keyword evidence="8" id="KW-1185">Reference proteome</keyword>
<comment type="caution">
    <text evidence="7">The sequence shown here is derived from an EMBL/GenBank/DDBJ whole genome shotgun (WGS) entry which is preliminary data.</text>
</comment>
<dbReference type="PANTHER" id="PTHR43791">
    <property type="entry name" value="PERMEASE-RELATED"/>
    <property type="match status" value="1"/>
</dbReference>
<evidence type="ECO:0000313" key="8">
    <source>
        <dbReference type="Proteomes" id="UP001153365"/>
    </source>
</evidence>
<feature type="transmembrane region" description="Helical" evidence="6">
    <location>
        <begin position="12"/>
        <end position="32"/>
    </location>
</feature>
<dbReference type="AlphaFoldDB" id="A0AAV0BGJ3"/>
<keyword evidence="5 6" id="KW-0472">Membrane</keyword>
<dbReference type="InterPro" id="IPR036259">
    <property type="entry name" value="MFS_trans_sf"/>
</dbReference>
<evidence type="ECO:0000256" key="4">
    <source>
        <dbReference type="ARBA" id="ARBA00022989"/>
    </source>
</evidence>
<dbReference type="Gene3D" id="1.20.1250.20">
    <property type="entry name" value="MFS general substrate transporter like domains"/>
    <property type="match status" value="1"/>
</dbReference>
<evidence type="ECO:0000256" key="3">
    <source>
        <dbReference type="ARBA" id="ARBA00022692"/>
    </source>
</evidence>
<evidence type="ECO:0000256" key="6">
    <source>
        <dbReference type="SAM" id="Phobius"/>
    </source>
</evidence>
<keyword evidence="4 6" id="KW-1133">Transmembrane helix</keyword>
<name>A0AAV0BGJ3_PHAPC</name>
<feature type="transmembrane region" description="Helical" evidence="6">
    <location>
        <begin position="83"/>
        <end position="105"/>
    </location>
</feature>
<dbReference type="Pfam" id="PF07690">
    <property type="entry name" value="MFS_1"/>
    <property type="match status" value="1"/>
</dbReference>
<feature type="transmembrane region" description="Helical" evidence="6">
    <location>
        <begin position="147"/>
        <end position="165"/>
    </location>
</feature>
<keyword evidence="3 6" id="KW-0812">Transmembrane</keyword>
<reference evidence="7" key="1">
    <citation type="submission" date="2022-06" db="EMBL/GenBank/DDBJ databases">
        <authorList>
            <consortium name="SYNGENTA / RWTH Aachen University"/>
        </authorList>
    </citation>
    <scope>NUCLEOTIDE SEQUENCE</scope>
</reference>
<keyword evidence="2" id="KW-0813">Transport</keyword>
<accession>A0AAV0BGJ3</accession>
<dbReference type="SUPFAM" id="SSF103473">
    <property type="entry name" value="MFS general substrate transporter"/>
    <property type="match status" value="1"/>
</dbReference>
<proteinExistence type="predicted"/>
<gene>
    <name evidence="7" type="ORF">PPACK8108_LOCUS19867</name>
</gene>
<dbReference type="FunFam" id="1.20.1250.20:FF:000013">
    <property type="entry name" value="MFS general substrate transporter"/>
    <property type="match status" value="1"/>
</dbReference>
<protein>
    <submittedName>
        <fullName evidence="7">Major facilitator superfamily domain-containing protein</fullName>
    </submittedName>
</protein>
<dbReference type="EMBL" id="CALTRL010005721">
    <property type="protein sequence ID" value="CAH7685357.1"/>
    <property type="molecule type" value="Genomic_DNA"/>
</dbReference>
<comment type="subcellular location">
    <subcellularLocation>
        <location evidence="1">Membrane</location>
        <topology evidence="1">Multi-pass membrane protein</topology>
    </subcellularLocation>
</comment>
<feature type="transmembrane region" description="Helical" evidence="6">
    <location>
        <begin position="208"/>
        <end position="227"/>
    </location>
</feature>
<organism evidence="7 8">
    <name type="scientific">Phakopsora pachyrhizi</name>
    <name type="common">Asian soybean rust disease fungus</name>
    <dbReference type="NCBI Taxonomy" id="170000"/>
    <lineage>
        <taxon>Eukaryota</taxon>
        <taxon>Fungi</taxon>
        <taxon>Dikarya</taxon>
        <taxon>Basidiomycota</taxon>
        <taxon>Pucciniomycotina</taxon>
        <taxon>Pucciniomycetes</taxon>
        <taxon>Pucciniales</taxon>
        <taxon>Phakopsoraceae</taxon>
        <taxon>Phakopsora</taxon>
    </lineage>
</organism>
<evidence type="ECO:0000313" key="7">
    <source>
        <dbReference type="EMBL" id="CAH7685357.1"/>
    </source>
</evidence>
<evidence type="ECO:0000256" key="2">
    <source>
        <dbReference type="ARBA" id="ARBA00022448"/>
    </source>
</evidence>
<evidence type="ECO:0000256" key="1">
    <source>
        <dbReference type="ARBA" id="ARBA00004141"/>
    </source>
</evidence>
<dbReference type="InterPro" id="IPR011701">
    <property type="entry name" value="MFS"/>
</dbReference>